<dbReference type="NCBIfam" id="TIGR00231">
    <property type="entry name" value="small_GTP"/>
    <property type="match status" value="1"/>
</dbReference>
<dbReference type="Pfam" id="PF00071">
    <property type="entry name" value="Ras"/>
    <property type="match status" value="1"/>
</dbReference>
<dbReference type="InterPro" id="IPR005225">
    <property type="entry name" value="Small_GTP-bd"/>
</dbReference>
<dbReference type="PANTHER" id="PTHR24070">
    <property type="entry name" value="RAS, DI-RAS, AND RHEB FAMILY MEMBERS OF SMALL GTPASE SUPERFAMILY"/>
    <property type="match status" value="1"/>
</dbReference>
<proteinExistence type="predicted"/>
<keyword evidence="1" id="KW-0547">Nucleotide-binding</keyword>
<dbReference type="GO" id="GO:0003924">
    <property type="term" value="F:GTPase activity"/>
    <property type="evidence" value="ECO:0007669"/>
    <property type="project" value="InterPro"/>
</dbReference>
<dbReference type="PROSITE" id="PS51421">
    <property type="entry name" value="RAS"/>
    <property type="match status" value="1"/>
</dbReference>
<dbReference type="SMART" id="SM00175">
    <property type="entry name" value="RAB"/>
    <property type="match status" value="1"/>
</dbReference>
<dbReference type="SUPFAM" id="SSF52540">
    <property type="entry name" value="P-loop containing nucleoside triphosphate hydrolases"/>
    <property type="match status" value="1"/>
</dbReference>
<dbReference type="AlphaFoldDB" id="A0A9Q0LEY1"/>
<dbReference type="InterPro" id="IPR020849">
    <property type="entry name" value="Small_GTPase_Ras-type"/>
</dbReference>
<sequence>MDNKELELKIGVIGKQGVGKSTITMRFIDERFIEDYDPILIDEYRKKKDFNDKKIILSILDTASSEETIYNIRSWAKYCDSFVLVYSIDDKNTFNEILTYDQIIQNVKSKNYPKVLIGNKNDLFTKRVVKTKEGKELAKHLNCKYIETSAKNGENIKQLFYESALVLLENEDYLKRKEKEKEKEKKKGGCLLM</sequence>
<reference evidence="3" key="1">
    <citation type="submission" date="2022-10" db="EMBL/GenBank/DDBJ databases">
        <title>Novel sulphate-reducing endosymbionts in the free-living metamonad Anaeramoeba.</title>
        <authorList>
            <person name="Jerlstrom-Hultqvist J."/>
            <person name="Cepicka I."/>
            <person name="Gallot-Lavallee L."/>
            <person name="Salas-Leiva D."/>
            <person name="Curtis B.A."/>
            <person name="Zahonova K."/>
            <person name="Pipaliya S."/>
            <person name="Dacks J."/>
            <person name="Roger A.J."/>
        </authorList>
    </citation>
    <scope>NUCLEOTIDE SEQUENCE</scope>
    <source>
        <strain evidence="3">BMAN</strain>
    </source>
</reference>
<dbReference type="PROSITE" id="PS51420">
    <property type="entry name" value="RHO"/>
    <property type="match status" value="1"/>
</dbReference>
<name>A0A9Q0LEY1_ANAIG</name>
<accession>A0A9Q0LEY1</accession>
<gene>
    <name evidence="3" type="ORF">M0811_11360</name>
</gene>
<evidence type="ECO:0000256" key="2">
    <source>
        <dbReference type="ARBA" id="ARBA00023134"/>
    </source>
</evidence>
<dbReference type="GO" id="GO:0005525">
    <property type="term" value="F:GTP binding"/>
    <property type="evidence" value="ECO:0007669"/>
    <property type="project" value="UniProtKB-KW"/>
</dbReference>
<keyword evidence="4" id="KW-1185">Reference proteome</keyword>
<dbReference type="Gene3D" id="3.40.50.300">
    <property type="entry name" value="P-loop containing nucleotide triphosphate hydrolases"/>
    <property type="match status" value="1"/>
</dbReference>
<dbReference type="InterPro" id="IPR001806">
    <property type="entry name" value="Small_GTPase"/>
</dbReference>
<dbReference type="GO" id="GO:0016020">
    <property type="term" value="C:membrane"/>
    <property type="evidence" value="ECO:0007669"/>
    <property type="project" value="InterPro"/>
</dbReference>
<protein>
    <submittedName>
        <fullName evidence="3">Ras gtpase</fullName>
    </submittedName>
</protein>
<dbReference type="Proteomes" id="UP001149090">
    <property type="component" value="Unassembled WGS sequence"/>
</dbReference>
<dbReference type="FunFam" id="3.40.50.300:FF:001447">
    <property type="entry name" value="Ras-related protein Rab-1B"/>
    <property type="match status" value="1"/>
</dbReference>
<evidence type="ECO:0000313" key="4">
    <source>
        <dbReference type="Proteomes" id="UP001149090"/>
    </source>
</evidence>
<dbReference type="PROSITE" id="PS51419">
    <property type="entry name" value="RAB"/>
    <property type="match status" value="1"/>
</dbReference>
<evidence type="ECO:0000256" key="1">
    <source>
        <dbReference type="ARBA" id="ARBA00022741"/>
    </source>
</evidence>
<dbReference type="EMBL" id="JAPDFW010000100">
    <property type="protein sequence ID" value="KAJ5069995.1"/>
    <property type="molecule type" value="Genomic_DNA"/>
</dbReference>
<dbReference type="SMART" id="SM00173">
    <property type="entry name" value="RAS"/>
    <property type="match status" value="1"/>
</dbReference>
<comment type="caution">
    <text evidence="3">The sequence shown here is derived from an EMBL/GenBank/DDBJ whole genome shotgun (WGS) entry which is preliminary data.</text>
</comment>
<dbReference type="GO" id="GO:0007165">
    <property type="term" value="P:signal transduction"/>
    <property type="evidence" value="ECO:0007669"/>
    <property type="project" value="InterPro"/>
</dbReference>
<dbReference type="PRINTS" id="PR00449">
    <property type="entry name" value="RASTRNSFRMNG"/>
</dbReference>
<organism evidence="3 4">
    <name type="scientific">Anaeramoeba ignava</name>
    <name type="common">Anaerobic marine amoeba</name>
    <dbReference type="NCBI Taxonomy" id="1746090"/>
    <lineage>
        <taxon>Eukaryota</taxon>
        <taxon>Metamonada</taxon>
        <taxon>Anaeramoebidae</taxon>
        <taxon>Anaeramoeba</taxon>
    </lineage>
</organism>
<keyword evidence="2" id="KW-0342">GTP-binding</keyword>
<dbReference type="SMART" id="SM00174">
    <property type="entry name" value="RHO"/>
    <property type="match status" value="1"/>
</dbReference>
<evidence type="ECO:0000313" key="3">
    <source>
        <dbReference type="EMBL" id="KAJ5069995.1"/>
    </source>
</evidence>
<dbReference type="InterPro" id="IPR027417">
    <property type="entry name" value="P-loop_NTPase"/>
</dbReference>